<dbReference type="AlphaFoldDB" id="A0A0B7AEU0"/>
<protein>
    <submittedName>
        <fullName evidence="2">Uncharacterized protein</fullName>
    </submittedName>
</protein>
<name>A0A0B7AEU0_9EUPU</name>
<reference evidence="2" key="1">
    <citation type="submission" date="2014-12" db="EMBL/GenBank/DDBJ databases">
        <title>Insight into the proteome of Arion vulgaris.</title>
        <authorList>
            <person name="Aradska J."/>
            <person name="Bulat T."/>
            <person name="Smidak R."/>
            <person name="Sarate P."/>
            <person name="Gangsoo J."/>
            <person name="Sialana F."/>
            <person name="Bilban M."/>
            <person name="Lubec G."/>
        </authorList>
    </citation>
    <scope>NUCLEOTIDE SEQUENCE</scope>
    <source>
        <tissue evidence="2">Skin</tissue>
    </source>
</reference>
<sequence length="82" mass="9644">MQTVFQKMRTLYASHWRSECVLNSLFSDSANTEARIQVMDKKFLGGCDILQKNYVGGMRSRQKVYIFWTCSEKRSSLRSFFT</sequence>
<dbReference type="EMBL" id="HACG01032639">
    <property type="protein sequence ID" value="CEK79504.1"/>
    <property type="molecule type" value="Transcribed_RNA"/>
</dbReference>
<proteinExistence type="predicted"/>
<evidence type="ECO:0000313" key="2">
    <source>
        <dbReference type="EMBL" id="CEK79504.1"/>
    </source>
</evidence>
<evidence type="ECO:0000313" key="1">
    <source>
        <dbReference type="EMBL" id="CEK79503.1"/>
    </source>
</evidence>
<organism evidence="2">
    <name type="scientific">Arion vulgaris</name>
    <dbReference type="NCBI Taxonomy" id="1028688"/>
    <lineage>
        <taxon>Eukaryota</taxon>
        <taxon>Metazoa</taxon>
        <taxon>Spiralia</taxon>
        <taxon>Lophotrochozoa</taxon>
        <taxon>Mollusca</taxon>
        <taxon>Gastropoda</taxon>
        <taxon>Heterobranchia</taxon>
        <taxon>Euthyneura</taxon>
        <taxon>Panpulmonata</taxon>
        <taxon>Eupulmonata</taxon>
        <taxon>Stylommatophora</taxon>
        <taxon>Helicina</taxon>
        <taxon>Arionoidea</taxon>
        <taxon>Arionidae</taxon>
        <taxon>Arion</taxon>
    </lineage>
</organism>
<feature type="non-terminal residue" evidence="2">
    <location>
        <position position="82"/>
    </location>
</feature>
<dbReference type="EMBL" id="HACG01032638">
    <property type="protein sequence ID" value="CEK79503.1"/>
    <property type="molecule type" value="Transcribed_RNA"/>
</dbReference>
<gene>
    <name evidence="2" type="primary">ORF115794</name>
    <name evidence="1" type="synonym">ORF115786</name>
</gene>
<accession>A0A0B7AEU0</accession>